<feature type="domain" description="Nucleotide-diphospho-sugar transferase" evidence="1">
    <location>
        <begin position="33"/>
        <end position="151"/>
    </location>
</feature>
<organism evidence="2 3">
    <name type="scientific">Luteolibacter luteus</name>
    <dbReference type="NCBI Taxonomy" id="2728835"/>
    <lineage>
        <taxon>Bacteria</taxon>
        <taxon>Pseudomonadati</taxon>
        <taxon>Verrucomicrobiota</taxon>
        <taxon>Verrucomicrobiia</taxon>
        <taxon>Verrucomicrobiales</taxon>
        <taxon>Verrucomicrobiaceae</taxon>
        <taxon>Luteolibacter</taxon>
    </lineage>
</organism>
<dbReference type="AlphaFoldDB" id="A0A858RF73"/>
<dbReference type="Proteomes" id="UP000501812">
    <property type="component" value="Chromosome"/>
</dbReference>
<dbReference type="InterPro" id="IPR029044">
    <property type="entry name" value="Nucleotide-diphossugar_trans"/>
</dbReference>
<keyword evidence="3" id="KW-1185">Reference proteome</keyword>
<dbReference type="KEGG" id="luo:HHL09_05545"/>
<dbReference type="InterPro" id="IPR005069">
    <property type="entry name" value="Nucl-diP-sugar_transferase"/>
</dbReference>
<sequence>MAVPYTWIPSWSGKESRQAKTRLFEYTPFDLTLFVDTDTVFGEAIDMEELLGDADLAMGLDADPQLGRGARVFLKYPGFTSAAEVDETLNLCGETFPFFNSGVMVWRQTEKTRAFFERWHLEWCKYRRADQLALARALCSTNIRVKALDKRFNFPVLSKDLVYDKAIYHLIFKERIAKEVGLWRPEFDGLMDAALSKILSNGVRAENHYLHIGQTIYNDPGSSTLVVCPAGDEAFWSYCADGNCVFVTEGGGSAGGDGNESHQYDFKSKVGEWLSTVEVPAGIDRSFDYVIISGPKGFNSDCPGREIPVAWASKLAKKGVFVFDYNRQWERQVCDRYLGAPHYVVPPVGRGDAELAVFHRGN</sequence>
<protein>
    <recommendedName>
        <fullName evidence="1">Nucleotide-diphospho-sugar transferase domain-containing protein</fullName>
    </recommendedName>
</protein>
<dbReference type="Pfam" id="PF03407">
    <property type="entry name" value="Nucleotid_trans"/>
    <property type="match status" value="1"/>
</dbReference>
<evidence type="ECO:0000313" key="3">
    <source>
        <dbReference type="Proteomes" id="UP000501812"/>
    </source>
</evidence>
<name>A0A858RF73_9BACT</name>
<reference evidence="2 3" key="1">
    <citation type="submission" date="2020-04" db="EMBL/GenBank/DDBJ databases">
        <title>Luteolibacter sp. G-1-1-1 isolated from soil.</title>
        <authorList>
            <person name="Dahal R.H."/>
        </authorList>
    </citation>
    <scope>NUCLEOTIDE SEQUENCE [LARGE SCALE GENOMIC DNA]</scope>
    <source>
        <strain evidence="2 3">G-1-1-1</strain>
    </source>
</reference>
<evidence type="ECO:0000313" key="2">
    <source>
        <dbReference type="EMBL" id="QJE95261.1"/>
    </source>
</evidence>
<gene>
    <name evidence="2" type="ORF">HHL09_05545</name>
</gene>
<accession>A0A858RF73</accession>
<proteinExistence type="predicted"/>
<dbReference type="EMBL" id="CP051774">
    <property type="protein sequence ID" value="QJE95261.1"/>
    <property type="molecule type" value="Genomic_DNA"/>
</dbReference>
<dbReference type="SUPFAM" id="SSF53448">
    <property type="entry name" value="Nucleotide-diphospho-sugar transferases"/>
    <property type="match status" value="1"/>
</dbReference>
<evidence type="ECO:0000259" key="1">
    <source>
        <dbReference type="Pfam" id="PF03407"/>
    </source>
</evidence>
<dbReference type="Gene3D" id="3.90.550.10">
    <property type="entry name" value="Spore Coat Polysaccharide Biosynthesis Protein SpsA, Chain A"/>
    <property type="match status" value="1"/>
</dbReference>